<keyword evidence="1" id="KW-0812">Transmembrane</keyword>
<feature type="transmembrane region" description="Helical" evidence="1">
    <location>
        <begin position="41"/>
        <end position="58"/>
    </location>
</feature>
<sequence length="139" mass="16593">MYDNTLYFYLFFIWAVSGLISILNIIQLIWRKLKVKEVSKILFVFPIFFLFITIDLVICKYRSDLTEQNLLILDKVFAKEKIDNERDLNVLLKNNSILCQLLCYPISYHKDINEISFTIRPLGPRVDFNYKNHTLNYAE</sequence>
<keyword evidence="3" id="KW-1185">Reference proteome</keyword>
<gene>
    <name evidence="2" type="ORF">EHQ82_05230</name>
</gene>
<keyword evidence="1" id="KW-0472">Membrane</keyword>
<evidence type="ECO:0000256" key="1">
    <source>
        <dbReference type="SAM" id="Phobius"/>
    </source>
</evidence>
<keyword evidence="1" id="KW-1133">Transmembrane helix</keyword>
<feature type="transmembrane region" description="Helical" evidence="1">
    <location>
        <begin position="6"/>
        <end position="29"/>
    </location>
</feature>
<evidence type="ECO:0000313" key="3">
    <source>
        <dbReference type="Proteomes" id="UP000298057"/>
    </source>
</evidence>
<dbReference type="Proteomes" id="UP000298057">
    <property type="component" value="Unassembled WGS sequence"/>
</dbReference>
<protein>
    <submittedName>
        <fullName evidence="2">Uncharacterized protein</fullName>
    </submittedName>
</protein>
<evidence type="ECO:0000313" key="2">
    <source>
        <dbReference type="EMBL" id="TGM23620.1"/>
    </source>
</evidence>
<name>A0ABY2NFQ0_9LEPT</name>
<proteinExistence type="predicted"/>
<dbReference type="EMBL" id="RQGU01000061">
    <property type="protein sequence ID" value="TGM23620.1"/>
    <property type="molecule type" value="Genomic_DNA"/>
</dbReference>
<comment type="caution">
    <text evidence="2">The sequence shown here is derived from an EMBL/GenBank/DDBJ whole genome shotgun (WGS) entry which is preliminary data.</text>
</comment>
<organism evidence="2 3">
    <name type="scientific">Leptospira selangorensis</name>
    <dbReference type="NCBI Taxonomy" id="2484982"/>
    <lineage>
        <taxon>Bacteria</taxon>
        <taxon>Pseudomonadati</taxon>
        <taxon>Spirochaetota</taxon>
        <taxon>Spirochaetia</taxon>
        <taxon>Leptospirales</taxon>
        <taxon>Leptospiraceae</taxon>
        <taxon>Leptospira</taxon>
    </lineage>
</organism>
<accession>A0ABY2NFQ0</accession>
<reference evidence="3" key="1">
    <citation type="journal article" date="2019" name="PLoS Negl. Trop. Dis.">
        <title>Revisiting the worldwide diversity of Leptospira species in the environment.</title>
        <authorList>
            <person name="Vincent A.T."/>
            <person name="Schiettekatte O."/>
            <person name="Bourhy P."/>
            <person name="Veyrier F.J."/>
            <person name="Picardeau M."/>
        </authorList>
    </citation>
    <scope>NUCLEOTIDE SEQUENCE [LARGE SCALE GENOMIC DNA]</scope>
    <source>
        <strain evidence="3">201702406</strain>
    </source>
</reference>